<dbReference type="Pfam" id="PF07727">
    <property type="entry name" value="RVT_2"/>
    <property type="match status" value="2"/>
</dbReference>
<dbReference type="STRING" id="4081.A0A3Q7EFV1"/>
<evidence type="ECO:0000313" key="2">
    <source>
        <dbReference type="EnsemblPlants" id="Solyc01g066205.1.1"/>
    </source>
</evidence>
<dbReference type="PANTHER" id="PTHR11439:SF467">
    <property type="entry name" value="INTEGRASE CATALYTIC DOMAIN-CONTAINING PROTEIN"/>
    <property type="match status" value="1"/>
</dbReference>
<protein>
    <recommendedName>
        <fullName evidence="1">Reverse transcriptase Ty1/copia-type domain-containing protein</fullName>
    </recommendedName>
</protein>
<dbReference type="Proteomes" id="UP000004994">
    <property type="component" value="Chromosome 1"/>
</dbReference>
<dbReference type="PANTHER" id="PTHR11439">
    <property type="entry name" value="GAG-POL-RELATED RETROTRANSPOSON"/>
    <property type="match status" value="1"/>
</dbReference>
<reference evidence="2" key="1">
    <citation type="journal article" date="2012" name="Nature">
        <title>The tomato genome sequence provides insights into fleshy fruit evolution.</title>
        <authorList>
            <consortium name="Tomato Genome Consortium"/>
        </authorList>
    </citation>
    <scope>NUCLEOTIDE SEQUENCE [LARGE SCALE GENOMIC DNA]</scope>
    <source>
        <strain evidence="2">cv. Heinz 1706</strain>
    </source>
</reference>
<keyword evidence="3" id="KW-1185">Reference proteome</keyword>
<reference evidence="2" key="2">
    <citation type="submission" date="2019-01" db="UniProtKB">
        <authorList>
            <consortium name="EnsemblPlants"/>
        </authorList>
    </citation>
    <scope>IDENTIFICATION</scope>
    <source>
        <strain evidence="2">cv. Heinz 1706</strain>
    </source>
</reference>
<sequence>MVNITNHGDSHEVEVVVRKSACHILFAKASSGDPSQDIVRTKNCGPLYDGQDKELIARLKRDLSKSFDMKDLGPAQQILGMKIVREKTKRMLKLSLEKYIERVLERFNMKSAQYVSTPLASYLKLSKQMCPTTNEEKEGMNKIPSSSAVGSLMYAMVCTRPNIAYAVGVVSRFLENHGKEHREAVKWILRYLRETIRDCLCFEGFDPILKGYTDVDMADYIAATEAGKEMVWLKRFLQELGLNQKELKDDSFIYLVLYVDDMLIAAKKKYDIQKLKGLLSAEFEMKDLEAARKILGMEIIRDRERRKLFLSQRSYIQKVLARFGMSSSKPIDTPSAANIHLTAMFAPQSEEEKEYIGTSDVGIINGGDTQCLVTGYSDSDYAGDVDTRRLMTGYVFTLGGSVVSWKATLQPTVTLSTTEAEYMALTEAAKEGIWLKGL</sequence>
<dbReference type="EnsemblPlants" id="Solyc01g066205.1.1">
    <property type="protein sequence ID" value="Solyc01g066205.1.1"/>
    <property type="gene ID" value="Solyc01g066205.1"/>
</dbReference>
<evidence type="ECO:0000313" key="3">
    <source>
        <dbReference type="Proteomes" id="UP000004994"/>
    </source>
</evidence>
<dbReference type="InParanoid" id="A0A3Q7EFV1"/>
<organism evidence="2">
    <name type="scientific">Solanum lycopersicum</name>
    <name type="common">Tomato</name>
    <name type="synonym">Lycopersicon esculentum</name>
    <dbReference type="NCBI Taxonomy" id="4081"/>
    <lineage>
        <taxon>Eukaryota</taxon>
        <taxon>Viridiplantae</taxon>
        <taxon>Streptophyta</taxon>
        <taxon>Embryophyta</taxon>
        <taxon>Tracheophyta</taxon>
        <taxon>Spermatophyta</taxon>
        <taxon>Magnoliopsida</taxon>
        <taxon>eudicotyledons</taxon>
        <taxon>Gunneridae</taxon>
        <taxon>Pentapetalae</taxon>
        <taxon>asterids</taxon>
        <taxon>lamiids</taxon>
        <taxon>Solanales</taxon>
        <taxon>Solanaceae</taxon>
        <taxon>Solanoideae</taxon>
        <taxon>Solaneae</taxon>
        <taxon>Solanum</taxon>
        <taxon>Solanum subgen. Lycopersicon</taxon>
    </lineage>
</organism>
<dbReference type="Gramene" id="Solyc01g066205.1.1">
    <property type="protein sequence ID" value="Solyc01g066205.1.1"/>
    <property type="gene ID" value="Solyc01g066205.1"/>
</dbReference>
<feature type="domain" description="Reverse transcriptase Ty1/copia-type" evidence="1">
    <location>
        <begin position="50"/>
        <end position="119"/>
    </location>
</feature>
<feature type="domain" description="Reverse transcriptase Ty1/copia-type" evidence="1">
    <location>
        <begin position="237"/>
        <end position="335"/>
    </location>
</feature>
<name>A0A3Q7EFV1_SOLLC</name>
<dbReference type="InterPro" id="IPR013103">
    <property type="entry name" value="RVT_2"/>
</dbReference>
<evidence type="ECO:0000259" key="1">
    <source>
        <dbReference type="Pfam" id="PF07727"/>
    </source>
</evidence>
<proteinExistence type="predicted"/>
<accession>A0A3Q7EFV1</accession>
<dbReference type="CDD" id="cd09272">
    <property type="entry name" value="RNase_HI_RT_Ty1"/>
    <property type="match status" value="1"/>
</dbReference>
<dbReference type="AlphaFoldDB" id="A0A3Q7EFV1"/>